<dbReference type="GO" id="GO:0004165">
    <property type="term" value="F:delta(3)-delta(2)-enoyl-CoA isomerase activity"/>
    <property type="evidence" value="ECO:0007669"/>
    <property type="project" value="UniProtKB-EC"/>
</dbReference>
<dbReference type="Gene3D" id="3.90.226.10">
    <property type="entry name" value="2-enoyl-CoA Hydratase, Chain A, domain 1"/>
    <property type="match status" value="1"/>
</dbReference>
<accession>A0ABP0DQV9</accession>
<dbReference type="PANTHER" id="PTHR43684">
    <property type="match status" value="1"/>
</dbReference>
<evidence type="ECO:0000256" key="3">
    <source>
        <dbReference type="ARBA" id="ARBA00023235"/>
    </source>
</evidence>
<dbReference type="EMBL" id="CAWUOM010000076">
    <property type="protein sequence ID" value="CAK7270684.1"/>
    <property type="molecule type" value="Genomic_DNA"/>
</dbReference>
<comment type="caution">
    <text evidence="4">The sequence shown here is derived from an EMBL/GenBank/DDBJ whole genome shotgun (WGS) entry which is preliminary data.</text>
</comment>
<keyword evidence="2" id="KW-0576">Peroxisome</keyword>
<organism evidence="4 5">
    <name type="scientific">Sporothrix epigloea</name>
    <dbReference type="NCBI Taxonomy" id="1892477"/>
    <lineage>
        <taxon>Eukaryota</taxon>
        <taxon>Fungi</taxon>
        <taxon>Dikarya</taxon>
        <taxon>Ascomycota</taxon>
        <taxon>Pezizomycotina</taxon>
        <taxon>Sordariomycetes</taxon>
        <taxon>Sordariomycetidae</taxon>
        <taxon>Ophiostomatales</taxon>
        <taxon>Ophiostomataceae</taxon>
        <taxon>Sporothrix</taxon>
    </lineage>
</organism>
<evidence type="ECO:0000256" key="2">
    <source>
        <dbReference type="ARBA" id="ARBA00023140"/>
    </source>
</evidence>
<name>A0ABP0DQV9_9PEZI</name>
<dbReference type="Proteomes" id="UP001642501">
    <property type="component" value="Unassembled WGS sequence"/>
</dbReference>
<evidence type="ECO:0000313" key="5">
    <source>
        <dbReference type="Proteomes" id="UP001642501"/>
    </source>
</evidence>
<dbReference type="EC" id="5.3.3.8" evidence="4"/>
<evidence type="ECO:0000256" key="1">
    <source>
        <dbReference type="ARBA" id="ARBA00004275"/>
    </source>
</evidence>
<dbReference type="InterPro" id="IPR001753">
    <property type="entry name" value="Enoyl-CoA_hydra/iso"/>
</dbReference>
<keyword evidence="3 4" id="KW-0413">Isomerase</keyword>
<dbReference type="Pfam" id="PF00378">
    <property type="entry name" value="ECH_1"/>
    <property type="match status" value="1"/>
</dbReference>
<reference evidence="4 5" key="1">
    <citation type="submission" date="2024-01" db="EMBL/GenBank/DDBJ databases">
        <authorList>
            <person name="Allen C."/>
            <person name="Tagirdzhanova G."/>
        </authorList>
    </citation>
    <scope>NUCLEOTIDE SEQUENCE [LARGE SCALE GENOMIC DNA]</scope>
    <source>
        <strain evidence="4 5">CBS 573.63</strain>
    </source>
</reference>
<dbReference type="InterPro" id="IPR051053">
    <property type="entry name" value="ECH/Chromodomain_protein"/>
</dbReference>
<evidence type="ECO:0000313" key="4">
    <source>
        <dbReference type="EMBL" id="CAK7270684.1"/>
    </source>
</evidence>
<dbReference type="CDD" id="cd06558">
    <property type="entry name" value="crotonase-like"/>
    <property type="match status" value="1"/>
</dbReference>
<protein>
    <submittedName>
        <fullName evidence="4">Dodecenoyl-CoA isomerase</fullName>
        <ecNumber evidence="4">5.3.3.8</ecNumber>
    </submittedName>
</protein>
<dbReference type="SUPFAM" id="SSF52096">
    <property type="entry name" value="ClpP/crotonase"/>
    <property type="match status" value="1"/>
</dbReference>
<sequence length="277" mass="30474">MAESTDASVIRISYQGRVAVLTIDNAKKLNALSQFQYYDLACKLNEIAKRDDIYITLLTGKGRFFSAGADVSLAQDAPPGDGREAHLHWLRSFVAFNLNITRAFYTHPKILIVGLNGPAVGLSAALVGFADFVYCTPSTYLLTPFSSLGLVAEGGASIGFVQRLGRAKANEALLMSKRISSDELLQTGFVNAVFDGADAASDTAFHQRVRQEIEDRLGEHLNGDSMLAIKRLVRRADDDRLDQQNVSEVFAGLDRFMTGVPQEEFRKLVMGEKRHKL</sequence>
<proteinExistence type="predicted"/>
<gene>
    <name evidence="4" type="primary">ECI1</name>
    <name evidence="4" type="ORF">SEPCBS57363_004227</name>
</gene>
<comment type="subcellular location">
    <subcellularLocation>
        <location evidence="1">Peroxisome</location>
    </subcellularLocation>
</comment>
<keyword evidence="5" id="KW-1185">Reference proteome</keyword>
<dbReference type="InterPro" id="IPR029045">
    <property type="entry name" value="ClpP/crotonase-like_dom_sf"/>
</dbReference>
<dbReference type="PANTHER" id="PTHR43684:SF1">
    <property type="entry name" value="ENOYL-COA DELTA ISOMERASE 2"/>
    <property type="match status" value="1"/>
</dbReference>